<evidence type="ECO:0000256" key="4">
    <source>
        <dbReference type="SAM" id="MobiDB-lite"/>
    </source>
</evidence>
<proteinExistence type="predicted"/>
<evidence type="ECO:0000259" key="6">
    <source>
        <dbReference type="PROSITE" id="PS51078"/>
    </source>
</evidence>
<dbReference type="PANTHER" id="PTHR30136">
    <property type="entry name" value="HELIX-TURN-HELIX TRANSCRIPTIONAL REGULATOR, ICLR FAMILY"/>
    <property type="match status" value="1"/>
</dbReference>
<dbReference type="SUPFAM" id="SSF55781">
    <property type="entry name" value="GAF domain-like"/>
    <property type="match status" value="1"/>
</dbReference>
<name>A0ABP3QMA2_9ACTN</name>
<dbReference type="InterPro" id="IPR029016">
    <property type="entry name" value="GAF-like_dom_sf"/>
</dbReference>
<dbReference type="Gene3D" id="1.10.10.10">
    <property type="entry name" value="Winged helix-like DNA-binding domain superfamily/Winged helix DNA-binding domain"/>
    <property type="match status" value="1"/>
</dbReference>
<dbReference type="PROSITE" id="PS51078">
    <property type="entry name" value="ICLR_ED"/>
    <property type="match status" value="1"/>
</dbReference>
<dbReference type="Proteomes" id="UP001500668">
    <property type="component" value="Unassembled WGS sequence"/>
</dbReference>
<accession>A0ABP3QMA2</accession>
<dbReference type="SUPFAM" id="SSF46785">
    <property type="entry name" value="Winged helix' DNA-binding domain"/>
    <property type="match status" value="1"/>
</dbReference>
<dbReference type="EMBL" id="BAAACA010000014">
    <property type="protein sequence ID" value="GAA0593603.1"/>
    <property type="molecule type" value="Genomic_DNA"/>
</dbReference>
<keyword evidence="3" id="KW-0804">Transcription</keyword>
<dbReference type="Gene3D" id="3.30.450.40">
    <property type="match status" value="1"/>
</dbReference>
<evidence type="ECO:0000259" key="5">
    <source>
        <dbReference type="PROSITE" id="PS51077"/>
    </source>
</evidence>
<dbReference type="InterPro" id="IPR050707">
    <property type="entry name" value="HTH_MetabolicPath_Reg"/>
</dbReference>
<feature type="domain" description="IclR-ED" evidence="6">
    <location>
        <begin position="87"/>
        <end position="258"/>
    </location>
</feature>
<dbReference type="PANTHER" id="PTHR30136:SF24">
    <property type="entry name" value="HTH-TYPE TRANSCRIPTIONAL REPRESSOR ALLR"/>
    <property type="match status" value="1"/>
</dbReference>
<dbReference type="PROSITE" id="PS51077">
    <property type="entry name" value="HTH_ICLR"/>
    <property type="match status" value="1"/>
</dbReference>
<sequence length="258" mass="26976">MPVDGRVAGPEEGDAARHTAAKAPAGRSVLEGAFQLLEVLARMEEAGLSELAVEAGLPKTTAHRLLDQLAAVGAVERRAGRYRIGGTIVRLSSSWTPHRLLGRAAALPLRHLAASTGYAVAIAAPVAGHMVIVDGLPGAADPVFPHRHGVVLPPGNAAEVVMAAAAPAWTRPPGQVPSEWARRVRAAQEQGAAVHHWEDEVVMSCVVAPVRTRTGKVVAAIGTTVLDSRRIVTATAVTRHAARLASANLARLPHARRL</sequence>
<evidence type="ECO:0000256" key="2">
    <source>
        <dbReference type="ARBA" id="ARBA00023125"/>
    </source>
</evidence>
<evidence type="ECO:0000313" key="8">
    <source>
        <dbReference type="Proteomes" id="UP001500668"/>
    </source>
</evidence>
<organism evidence="7 8">
    <name type="scientific">Streptomyces crystallinus</name>
    <dbReference type="NCBI Taxonomy" id="68191"/>
    <lineage>
        <taxon>Bacteria</taxon>
        <taxon>Bacillati</taxon>
        <taxon>Actinomycetota</taxon>
        <taxon>Actinomycetes</taxon>
        <taxon>Kitasatosporales</taxon>
        <taxon>Streptomycetaceae</taxon>
        <taxon>Streptomyces</taxon>
    </lineage>
</organism>
<evidence type="ECO:0000313" key="7">
    <source>
        <dbReference type="EMBL" id="GAA0593603.1"/>
    </source>
</evidence>
<keyword evidence="8" id="KW-1185">Reference proteome</keyword>
<feature type="domain" description="HTH iclR-type" evidence="5">
    <location>
        <begin position="27"/>
        <end position="86"/>
    </location>
</feature>
<dbReference type="InterPro" id="IPR005471">
    <property type="entry name" value="Tscrpt_reg_IclR_N"/>
</dbReference>
<keyword evidence="1" id="KW-0805">Transcription regulation</keyword>
<dbReference type="Pfam" id="PF09339">
    <property type="entry name" value="HTH_IclR"/>
    <property type="match status" value="1"/>
</dbReference>
<dbReference type="SMART" id="SM00346">
    <property type="entry name" value="HTH_ICLR"/>
    <property type="match status" value="1"/>
</dbReference>
<protein>
    <recommendedName>
        <fullName evidence="9">IclR family transcriptional regulator</fullName>
    </recommendedName>
</protein>
<dbReference type="InterPro" id="IPR036390">
    <property type="entry name" value="WH_DNA-bd_sf"/>
</dbReference>
<keyword evidence="2" id="KW-0238">DNA-binding</keyword>
<reference evidence="8" key="1">
    <citation type="journal article" date="2019" name="Int. J. Syst. Evol. Microbiol.">
        <title>The Global Catalogue of Microorganisms (GCM) 10K type strain sequencing project: providing services to taxonomists for standard genome sequencing and annotation.</title>
        <authorList>
            <consortium name="The Broad Institute Genomics Platform"/>
            <consortium name="The Broad Institute Genome Sequencing Center for Infectious Disease"/>
            <person name="Wu L."/>
            <person name="Ma J."/>
        </authorList>
    </citation>
    <scope>NUCLEOTIDE SEQUENCE [LARGE SCALE GENOMIC DNA]</scope>
    <source>
        <strain evidence="8">JCM 5067</strain>
    </source>
</reference>
<comment type="caution">
    <text evidence="7">The sequence shown here is derived from an EMBL/GenBank/DDBJ whole genome shotgun (WGS) entry which is preliminary data.</text>
</comment>
<dbReference type="InterPro" id="IPR036388">
    <property type="entry name" value="WH-like_DNA-bd_sf"/>
</dbReference>
<dbReference type="InterPro" id="IPR014757">
    <property type="entry name" value="Tscrpt_reg_IclR_C"/>
</dbReference>
<evidence type="ECO:0000256" key="3">
    <source>
        <dbReference type="ARBA" id="ARBA00023163"/>
    </source>
</evidence>
<feature type="region of interest" description="Disordered" evidence="4">
    <location>
        <begin position="1"/>
        <end position="22"/>
    </location>
</feature>
<evidence type="ECO:0000256" key="1">
    <source>
        <dbReference type="ARBA" id="ARBA00023015"/>
    </source>
</evidence>
<evidence type="ECO:0008006" key="9">
    <source>
        <dbReference type="Google" id="ProtNLM"/>
    </source>
</evidence>
<gene>
    <name evidence="7" type="ORF">GCM10010394_23690</name>
</gene>